<dbReference type="RefSeq" id="XP_007394165.1">
    <property type="nucleotide sequence ID" value="XM_007394103.1"/>
</dbReference>
<organism evidence="1 2">
    <name type="scientific">Phanerochaete carnosa (strain HHB-10118-sp)</name>
    <name type="common">White-rot fungus</name>
    <name type="synonym">Peniophora carnosa</name>
    <dbReference type="NCBI Taxonomy" id="650164"/>
    <lineage>
        <taxon>Eukaryota</taxon>
        <taxon>Fungi</taxon>
        <taxon>Dikarya</taxon>
        <taxon>Basidiomycota</taxon>
        <taxon>Agaricomycotina</taxon>
        <taxon>Agaricomycetes</taxon>
        <taxon>Polyporales</taxon>
        <taxon>Phanerochaetaceae</taxon>
        <taxon>Phanerochaete</taxon>
    </lineage>
</organism>
<proteinExistence type="predicted"/>
<dbReference type="HOGENOM" id="CLU_2027550_0_0_1"/>
<evidence type="ECO:0000313" key="2">
    <source>
        <dbReference type="Proteomes" id="UP000008370"/>
    </source>
</evidence>
<dbReference type="EMBL" id="JH930471">
    <property type="protein sequence ID" value="EKM56311.1"/>
    <property type="molecule type" value="Genomic_DNA"/>
</dbReference>
<sequence>MSRLPPMLERECGKHLNLRAQRLSRGMRARLLALSWSASLFRQQVNAVPTAPRPLPWPHSCRHPGAIVRLSSHRVRPLSNHNHIEDYRGRSLSHDDYSCGTRAHLSLRCDSLCRTSRERTLI</sequence>
<dbReference type="AlphaFoldDB" id="K5V1G1"/>
<dbReference type="Proteomes" id="UP000008370">
    <property type="component" value="Unassembled WGS sequence"/>
</dbReference>
<keyword evidence="2" id="KW-1185">Reference proteome</keyword>
<name>K5V1G1_PHACS</name>
<reference evidence="1 2" key="1">
    <citation type="journal article" date="2012" name="BMC Genomics">
        <title>Comparative genomics of the white-rot fungi, Phanerochaete carnosa and P. chrysosporium, to elucidate the genetic basis of the distinct wood types they colonize.</title>
        <authorList>
            <person name="Suzuki H."/>
            <person name="MacDonald J."/>
            <person name="Syed K."/>
            <person name="Salamov A."/>
            <person name="Hori C."/>
            <person name="Aerts A."/>
            <person name="Henrissat B."/>
            <person name="Wiebenga A."/>
            <person name="vanKuyk P.A."/>
            <person name="Barry K."/>
            <person name="Lindquist E."/>
            <person name="LaButti K."/>
            <person name="Lapidus A."/>
            <person name="Lucas S."/>
            <person name="Coutinho P."/>
            <person name="Gong Y."/>
            <person name="Samejima M."/>
            <person name="Mahadevan R."/>
            <person name="Abou-Zaid M."/>
            <person name="de Vries R.P."/>
            <person name="Igarashi K."/>
            <person name="Yadav J.S."/>
            <person name="Grigoriev I.V."/>
            <person name="Master E.R."/>
        </authorList>
    </citation>
    <scope>NUCLEOTIDE SEQUENCE [LARGE SCALE GENOMIC DNA]</scope>
    <source>
        <strain evidence="1 2">HHB-10118-sp</strain>
    </source>
</reference>
<dbReference type="GeneID" id="18915754"/>
<accession>K5V1G1</accession>
<dbReference type="InParanoid" id="K5V1G1"/>
<protein>
    <submittedName>
        <fullName evidence="1">Uncharacterized protein</fullName>
    </submittedName>
</protein>
<gene>
    <name evidence="1" type="ORF">PHACADRAFT_253373</name>
</gene>
<evidence type="ECO:0000313" key="1">
    <source>
        <dbReference type="EMBL" id="EKM56311.1"/>
    </source>
</evidence>
<dbReference type="KEGG" id="pco:PHACADRAFT_253373"/>